<keyword evidence="1 3" id="KW-0808">Transferase</keyword>
<comment type="caution">
    <text evidence="3">The sequence shown here is derived from an EMBL/GenBank/DDBJ whole genome shotgun (WGS) entry which is preliminary data.</text>
</comment>
<evidence type="ECO:0000313" key="3">
    <source>
        <dbReference type="EMBL" id="MFC5061599.1"/>
    </source>
</evidence>
<dbReference type="EC" id="2.4.-.-" evidence="3"/>
<dbReference type="Pfam" id="PF00534">
    <property type="entry name" value="Glycos_transf_1"/>
    <property type="match status" value="1"/>
</dbReference>
<feature type="domain" description="Glycosyl transferase family 1" evidence="2">
    <location>
        <begin position="220"/>
        <end position="295"/>
    </location>
</feature>
<evidence type="ECO:0000313" key="4">
    <source>
        <dbReference type="Proteomes" id="UP001595947"/>
    </source>
</evidence>
<reference evidence="4" key="1">
    <citation type="journal article" date="2019" name="Int. J. Syst. Evol. Microbiol.">
        <title>The Global Catalogue of Microorganisms (GCM) 10K type strain sequencing project: providing services to taxonomists for standard genome sequencing and annotation.</title>
        <authorList>
            <consortium name="The Broad Institute Genomics Platform"/>
            <consortium name="The Broad Institute Genome Sequencing Center for Infectious Disease"/>
            <person name="Wu L."/>
            <person name="Ma J."/>
        </authorList>
    </citation>
    <scope>NUCLEOTIDE SEQUENCE [LARGE SCALE GENOMIC DNA]</scope>
    <source>
        <strain evidence="4">CGMCC 4.7093</strain>
    </source>
</reference>
<gene>
    <name evidence="3" type="ORF">ACFPBZ_05240</name>
</gene>
<name>A0ABV9YHS0_9PSEU</name>
<accession>A0ABV9YHS0</accession>
<proteinExistence type="predicted"/>
<evidence type="ECO:0000259" key="2">
    <source>
        <dbReference type="Pfam" id="PF00534"/>
    </source>
</evidence>
<evidence type="ECO:0000256" key="1">
    <source>
        <dbReference type="ARBA" id="ARBA00022679"/>
    </source>
</evidence>
<keyword evidence="4" id="KW-1185">Reference proteome</keyword>
<dbReference type="Proteomes" id="UP001595947">
    <property type="component" value="Unassembled WGS sequence"/>
</dbReference>
<dbReference type="GO" id="GO:0016757">
    <property type="term" value="F:glycosyltransferase activity"/>
    <property type="evidence" value="ECO:0007669"/>
    <property type="project" value="UniProtKB-KW"/>
</dbReference>
<organism evidence="3 4">
    <name type="scientific">Actinomycetospora atypica</name>
    <dbReference type="NCBI Taxonomy" id="1290095"/>
    <lineage>
        <taxon>Bacteria</taxon>
        <taxon>Bacillati</taxon>
        <taxon>Actinomycetota</taxon>
        <taxon>Actinomycetes</taxon>
        <taxon>Pseudonocardiales</taxon>
        <taxon>Pseudonocardiaceae</taxon>
        <taxon>Actinomycetospora</taxon>
    </lineage>
</organism>
<dbReference type="SUPFAM" id="SSF53756">
    <property type="entry name" value="UDP-Glycosyltransferase/glycogen phosphorylase"/>
    <property type="match status" value="1"/>
</dbReference>
<dbReference type="InterPro" id="IPR001296">
    <property type="entry name" value="Glyco_trans_1"/>
</dbReference>
<sequence length="355" mass="39723">MEAREVRGADSYGYQTLREFYEVTFSRDLPREPWAVTAHRALRKVLGFDLAHLWTNRMQLRRSDVVVTHTEFEFIGVLVLLRLFRDRRRKVLCQAVWLWDRWPYLLPLQRLAYRHLMNRALVLTTHSHENVVVCRDVVPSVPAVVVPFGIQPLPPIAVAVDHADHARPRVLSAGNDKDRDWDVLARAAARTPLDLRVRSSSRVARASLDEVDASVRPSIDVDEFLDDLSWCDVVVVPLSSNRHASGVTVALEALSVGRPVVVADTGGLRDYFGDAVQYYDVGDAASLVASIRAALVAGPSVVGRHCPHAHLKSRGLRSEDYARRHMVLIESLLSGRGVPAQVSEFVPPCISTVER</sequence>
<keyword evidence="3" id="KW-0328">Glycosyltransferase</keyword>
<dbReference type="Gene3D" id="3.40.50.2000">
    <property type="entry name" value="Glycogen Phosphorylase B"/>
    <property type="match status" value="1"/>
</dbReference>
<protein>
    <submittedName>
        <fullName evidence="3">Glycosyltransferase</fullName>
        <ecNumber evidence="3">2.4.-.-</ecNumber>
    </submittedName>
</protein>
<dbReference type="EMBL" id="JBHSIV010000004">
    <property type="protein sequence ID" value="MFC5061599.1"/>
    <property type="molecule type" value="Genomic_DNA"/>
</dbReference>